<dbReference type="PANTHER" id="PTHR33824:SF7">
    <property type="entry name" value="POLYKETIDE CYCLASE_DEHYDRASE AND LIPID TRANSPORT SUPERFAMILY PROTEIN"/>
    <property type="match status" value="1"/>
</dbReference>
<dbReference type="CDD" id="cd07817">
    <property type="entry name" value="SRPBCC_8"/>
    <property type="match status" value="1"/>
</dbReference>
<reference evidence="4 5" key="1">
    <citation type="submission" date="2017-11" db="EMBL/GenBank/DDBJ databases">
        <title>Complete genome sequence of Sphingomonas sp. Strain Cra20, a psychrotolerant potential plant growth promoting rhizobacteria.</title>
        <authorList>
            <person name="Luo Y."/>
        </authorList>
    </citation>
    <scope>NUCLEOTIDE SEQUENCE [LARGE SCALE GENOMIC DNA]</scope>
    <source>
        <strain evidence="4 5">Cra20</strain>
    </source>
</reference>
<evidence type="ECO:0000259" key="3">
    <source>
        <dbReference type="Pfam" id="PF03364"/>
    </source>
</evidence>
<evidence type="ECO:0000256" key="2">
    <source>
        <dbReference type="SAM" id="MobiDB-lite"/>
    </source>
</evidence>
<evidence type="ECO:0000256" key="1">
    <source>
        <dbReference type="ARBA" id="ARBA00008918"/>
    </source>
</evidence>
<feature type="region of interest" description="Disordered" evidence="2">
    <location>
        <begin position="1"/>
        <end position="29"/>
    </location>
</feature>
<evidence type="ECO:0000313" key="5">
    <source>
        <dbReference type="Proteomes" id="UP000229081"/>
    </source>
</evidence>
<protein>
    <submittedName>
        <fullName evidence="4">Cyclase</fullName>
    </submittedName>
</protein>
<comment type="similarity">
    <text evidence="1">Belongs to the ribosome association toxin RatA family.</text>
</comment>
<dbReference type="Gene3D" id="3.30.530.20">
    <property type="match status" value="1"/>
</dbReference>
<dbReference type="InterPro" id="IPR023393">
    <property type="entry name" value="START-like_dom_sf"/>
</dbReference>
<proteinExistence type="inferred from homology"/>
<dbReference type="OrthoDB" id="9797595at2"/>
<name>A0A2K8MBT7_9SPHN</name>
<gene>
    <name evidence="4" type="ORF">CVN68_04675</name>
</gene>
<dbReference type="InterPro" id="IPR005031">
    <property type="entry name" value="COQ10_START"/>
</dbReference>
<dbReference type="Proteomes" id="UP000229081">
    <property type="component" value="Chromosome"/>
</dbReference>
<dbReference type="AlphaFoldDB" id="A0A2K8MBT7"/>
<dbReference type="RefSeq" id="WP_100281173.1">
    <property type="nucleotide sequence ID" value="NZ_CP024923.1"/>
</dbReference>
<dbReference type="Pfam" id="PF03364">
    <property type="entry name" value="Polyketide_cyc"/>
    <property type="match status" value="1"/>
</dbReference>
<dbReference type="EMBL" id="CP024923">
    <property type="protein sequence ID" value="ATY31362.1"/>
    <property type="molecule type" value="Genomic_DNA"/>
</dbReference>
<keyword evidence="5" id="KW-1185">Reference proteome</keyword>
<accession>A0A2K8MBT7</accession>
<sequence>MSDVRDDAPSYVSKDSDVQKSEAQQGEGTVWGRTISIMRPRDELYAFWRDFRNLPAFMENIVAIEPVDTGRSRWTVKGPNGDYQWTSVITEDRPGEALAWASDDGDVKNSGRIEFRDGPPGHGTYVRAILAYDPPAGFIGKAIAKLTQKEPQISATRDLRRFKQLMETGEIATTTPPNREPHS</sequence>
<evidence type="ECO:0000313" key="4">
    <source>
        <dbReference type="EMBL" id="ATY31362.1"/>
    </source>
</evidence>
<dbReference type="SUPFAM" id="SSF55961">
    <property type="entry name" value="Bet v1-like"/>
    <property type="match status" value="1"/>
</dbReference>
<dbReference type="InterPro" id="IPR047137">
    <property type="entry name" value="ORF3"/>
</dbReference>
<feature type="domain" description="Coenzyme Q-binding protein COQ10 START" evidence="3">
    <location>
        <begin position="39"/>
        <end position="143"/>
    </location>
</feature>
<feature type="compositionally biased region" description="Basic and acidic residues" evidence="2">
    <location>
        <begin position="1"/>
        <end position="20"/>
    </location>
</feature>
<dbReference type="PANTHER" id="PTHR33824">
    <property type="entry name" value="POLYKETIDE CYCLASE/DEHYDRASE AND LIPID TRANSPORT SUPERFAMILY PROTEIN"/>
    <property type="match status" value="1"/>
</dbReference>
<organism evidence="4 5">
    <name type="scientific">Sphingomonas psychrotolerans</name>
    <dbReference type="NCBI Taxonomy" id="1327635"/>
    <lineage>
        <taxon>Bacteria</taxon>
        <taxon>Pseudomonadati</taxon>
        <taxon>Pseudomonadota</taxon>
        <taxon>Alphaproteobacteria</taxon>
        <taxon>Sphingomonadales</taxon>
        <taxon>Sphingomonadaceae</taxon>
        <taxon>Sphingomonas</taxon>
    </lineage>
</organism>
<dbReference type="KEGG" id="sphc:CVN68_04675"/>